<dbReference type="Proteomes" id="UP001162156">
    <property type="component" value="Unassembled WGS sequence"/>
</dbReference>
<sequence length="133" mass="14462">MNTGKAGQRTSSRYITFNGCRCNGLQCDCCVGIDLANSPHHEVCLIIQIIPNEVTLKGTIRLDGNDIYTGQLDPSVAPVCLPPLPSVCLAINHVDLQKRQACTKLTFVVFTLVKFPCIGQQNGQLVVEANTYV</sequence>
<organism evidence="2 3">
    <name type="scientific">Rhamnusium bicolor</name>
    <dbReference type="NCBI Taxonomy" id="1586634"/>
    <lineage>
        <taxon>Eukaryota</taxon>
        <taxon>Metazoa</taxon>
        <taxon>Ecdysozoa</taxon>
        <taxon>Arthropoda</taxon>
        <taxon>Hexapoda</taxon>
        <taxon>Insecta</taxon>
        <taxon>Pterygota</taxon>
        <taxon>Neoptera</taxon>
        <taxon>Endopterygota</taxon>
        <taxon>Coleoptera</taxon>
        <taxon>Polyphaga</taxon>
        <taxon>Cucujiformia</taxon>
        <taxon>Chrysomeloidea</taxon>
        <taxon>Cerambycidae</taxon>
        <taxon>Lepturinae</taxon>
        <taxon>Rhagiini</taxon>
        <taxon>Rhamnusium</taxon>
    </lineage>
</organism>
<dbReference type="AlphaFoldDB" id="A0AAV8YQY2"/>
<comment type="caution">
    <text evidence="2">The sequence shown here is derived from an EMBL/GenBank/DDBJ whole genome shotgun (WGS) entry which is preliminary data.</text>
</comment>
<name>A0AAV8YQY2_9CUCU</name>
<reference evidence="2" key="1">
    <citation type="journal article" date="2023" name="Insect Mol. Biol.">
        <title>Genome sequencing provides insights into the evolution of gene families encoding plant cell wall-degrading enzymes in longhorned beetles.</title>
        <authorList>
            <person name="Shin N.R."/>
            <person name="Okamura Y."/>
            <person name="Kirsch R."/>
            <person name="Pauchet Y."/>
        </authorList>
    </citation>
    <scope>NUCLEOTIDE SEQUENCE</scope>
    <source>
        <strain evidence="2">RBIC_L_NR</strain>
    </source>
</reference>
<accession>A0AAV8YQY2</accession>
<dbReference type="InterPro" id="IPR031941">
    <property type="entry name" value="DUF4773"/>
</dbReference>
<feature type="domain" description="DUF4773" evidence="1">
    <location>
        <begin position="20"/>
        <end position="110"/>
    </location>
</feature>
<evidence type="ECO:0000313" key="2">
    <source>
        <dbReference type="EMBL" id="KAJ8953208.1"/>
    </source>
</evidence>
<proteinExistence type="predicted"/>
<keyword evidence="3" id="KW-1185">Reference proteome</keyword>
<evidence type="ECO:0000313" key="3">
    <source>
        <dbReference type="Proteomes" id="UP001162156"/>
    </source>
</evidence>
<protein>
    <recommendedName>
        <fullName evidence="1">DUF4773 domain-containing protein</fullName>
    </recommendedName>
</protein>
<dbReference type="EMBL" id="JANEYF010001978">
    <property type="protein sequence ID" value="KAJ8953208.1"/>
    <property type="molecule type" value="Genomic_DNA"/>
</dbReference>
<evidence type="ECO:0000259" key="1">
    <source>
        <dbReference type="Pfam" id="PF15998"/>
    </source>
</evidence>
<gene>
    <name evidence="2" type="ORF">NQ314_007393</name>
</gene>
<dbReference type="Pfam" id="PF15998">
    <property type="entry name" value="DUF4773"/>
    <property type="match status" value="1"/>
</dbReference>